<accession>A0A8C4M9X0</accession>
<evidence type="ECO:0000256" key="1">
    <source>
        <dbReference type="ARBA" id="ARBA00004123"/>
    </source>
</evidence>
<evidence type="ECO:0000256" key="10">
    <source>
        <dbReference type="ARBA" id="ARBA00074347"/>
    </source>
</evidence>
<keyword evidence="15" id="KW-1185">Reference proteome</keyword>
<dbReference type="AlphaFoldDB" id="A0A8C4M9X0"/>
<reference evidence="14 15" key="1">
    <citation type="journal article" date="2020" name="Nat. Commun.">
        <title>Donkey genomes provide new insights into domestication and selection for coat color.</title>
        <authorList>
            <person name="Wang"/>
            <person name="C."/>
            <person name="Li"/>
            <person name="H."/>
            <person name="Guo"/>
            <person name="Y."/>
            <person name="Huang"/>
            <person name="J."/>
            <person name="Sun"/>
            <person name="Y."/>
            <person name="Min"/>
            <person name="J."/>
            <person name="Wang"/>
            <person name="J."/>
            <person name="Fang"/>
            <person name="X."/>
            <person name="Zhao"/>
            <person name="Z."/>
            <person name="Wang"/>
            <person name="S."/>
            <person name="Zhang"/>
            <person name="Y."/>
            <person name="Liu"/>
            <person name="Q."/>
            <person name="Jiang"/>
            <person name="Q."/>
            <person name="Wang"/>
            <person name="X."/>
            <person name="Guo"/>
            <person name="Y."/>
            <person name="Yang"/>
            <person name="C."/>
            <person name="Wang"/>
            <person name="Y."/>
            <person name="Tian"/>
            <person name="F."/>
            <person name="Zhuang"/>
            <person name="G."/>
            <person name="Fan"/>
            <person name="Y."/>
            <person name="Gao"/>
            <person name="Q."/>
            <person name="Li"/>
            <person name="Y."/>
            <person name="Ju"/>
            <person name="Z."/>
            <person name="Li"/>
            <person name="J."/>
            <person name="Li"/>
            <person name="R."/>
            <person name="Hou"/>
            <person name="M."/>
            <person name="Yang"/>
            <person name="G."/>
            <person name="Liu"/>
            <person name="G."/>
            <person name="Liu"/>
            <person name="W."/>
            <person name="Guo"/>
            <person name="J."/>
            <person name="Pan"/>
            <person name="S."/>
            <person name="Fan"/>
            <person name="G."/>
            <person name="Zhang"/>
            <person name="W."/>
            <person name="Zhang"/>
            <person name="R."/>
            <person name="Yu"/>
            <person name="J."/>
            <person name="Zhang"/>
            <person name="X."/>
            <person name="Yin"/>
            <person name="Q."/>
            <person name="Ji"/>
            <person name="C."/>
            <person name="Jin"/>
            <person name="Y."/>
            <person name="Yue"/>
            <person name="G."/>
            <person name="Liu"/>
            <person name="M."/>
            <person name="Xu"/>
            <person name="J."/>
            <person name="Liu"/>
            <person name="S."/>
            <person name="Jordana"/>
            <person name="J."/>
            <person name="Noce"/>
            <person name="A."/>
            <person name="Amills"/>
            <person name="M."/>
            <person name="Wu"/>
            <person name="D.D."/>
            <person name="Li"/>
            <person name="S."/>
            <person name="Zhou"/>
            <person name="X. and Zhong"/>
            <person name="J."/>
        </authorList>
    </citation>
    <scope>NUCLEOTIDE SEQUENCE [LARGE SCALE GENOMIC DNA]</scope>
</reference>
<evidence type="ECO:0000256" key="7">
    <source>
        <dbReference type="ARBA" id="ARBA00023242"/>
    </source>
</evidence>
<dbReference type="GO" id="GO:0005829">
    <property type="term" value="C:cytosol"/>
    <property type="evidence" value="ECO:0007669"/>
    <property type="project" value="Ensembl"/>
</dbReference>
<evidence type="ECO:0000256" key="9">
    <source>
        <dbReference type="ARBA" id="ARBA00061874"/>
    </source>
</evidence>
<feature type="binding site" evidence="13">
    <location>
        <position position="162"/>
    </location>
    <ligand>
        <name>Zn(2+)</name>
        <dbReference type="ChEBI" id="CHEBI:29105"/>
    </ligand>
</feature>
<evidence type="ECO:0000256" key="12">
    <source>
        <dbReference type="ARBA" id="ARBA00083426"/>
    </source>
</evidence>
<dbReference type="GO" id="GO:0005654">
    <property type="term" value="C:nucleoplasm"/>
    <property type="evidence" value="ECO:0007669"/>
    <property type="project" value="Ensembl"/>
</dbReference>
<dbReference type="FunFam" id="1.20.140.30:FF:000003">
    <property type="entry name" value="MOB kinase activator 2"/>
    <property type="match status" value="1"/>
</dbReference>
<comment type="subcellular location">
    <subcellularLocation>
        <location evidence="2">Cytoplasm</location>
    </subcellularLocation>
    <subcellularLocation>
        <location evidence="1">Nucleus</location>
    </subcellularLocation>
</comment>
<dbReference type="Pfam" id="PF03637">
    <property type="entry name" value="Mob1_phocein"/>
    <property type="match status" value="1"/>
</dbReference>
<reference evidence="14" key="3">
    <citation type="submission" date="2025-09" db="UniProtKB">
        <authorList>
            <consortium name="Ensembl"/>
        </authorList>
    </citation>
    <scope>IDENTIFICATION</scope>
</reference>
<comment type="similarity">
    <text evidence="3">Belongs to the MOB1/phocein family.</text>
</comment>
<name>A0A8C4M9X0_EQUAS</name>
<keyword evidence="4" id="KW-0963">Cytoplasm</keyword>
<feature type="binding site" evidence="13">
    <location>
        <position position="78"/>
    </location>
    <ligand>
        <name>Zn(2+)</name>
        <dbReference type="ChEBI" id="CHEBI:29105"/>
    </ligand>
</feature>
<keyword evidence="5 13" id="KW-0479">Metal-binding</keyword>
<evidence type="ECO:0000256" key="8">
    <source>
        <dbReference type="ARBA" id="ARBA00059848"/>
    </source>
</evidence>
<dbReference type="SUPFAM" id="SSF101152">
    <property type="entry name" value="Mob1/phocein"/>
    <property type="match status" value="1"/>
</dbReference>
<dbReference type="GO" id="GO:0046872">
    <property type="term" value="F:metal ion binding"/>
    <property type="evidence" value="ECO:0007669"/>
    <property type="project" value="UniProtKB-KW"/>
</dbReference>
<proteinExistence type="inferred from homology"/>
<dbReference type="Ensembl" id="ENSEAST00005024220.2">
    <property type="protein sequence ID" value="ENSEASP00005022323.2"/>
    <property type="gene ID" value="ENSEASG00005015247.2"/>
</dbReference>
<protein>
    <recommendedName>
        <fullName evidence="10">MOB kinase activator 2</fullName>
    </recommendedName>
    <alternativeName>
        <fullName evidence="11">Mob2 homolog</fullName>
    </alternativeName>
    <alternativeName>
        <fullName evidence="12">Mps one binder kinase activator-like 2</fullName>
    </alternativeName>
</protein>
<gene>
    <name evidence="14" type="primary">MOB2</name>
</gene>
<dbReference type="InterPro" id="IPR005301">
    <property type="entry name" value="MOB_kinase_act_fam"/>
</dbReference>
<dbReference type="SMART" id="SM01388">
    <property type="entry name" value="Mob1_phocein"/>
    <property type="match status" value="1"/>
</dbReference>
<comment type="function">
    <text evidence="8">Stimulates the autophosphorylation and kinase activity of STK38 and STK38L.</text>
</comment>
<evidence type="ECO:0000256" key="5">
    <source>
        <dbReference type="ARBA" id="ARBA00022723"/>
    </source>
</evidence>
<dbReference type="Proteomes" id="UP000694387">
    <property type="component" value="Chromosome 17"/>
</dbReference>
<organism evidence="14 15">
    <name type="scientific">Equus asinus</name>
    <name type="common">Donkey</name>
    <name type="synonym">Equus africanus asinus</name>
    <dbReference type="NCBI Taxonomy" id="9793"/>
    <lineage>
        <taxon>Eukaryota</taxon>
        <taxon>Metazoa</taxon>
        <taxon>Chordata</taxon>
        <taxon>Craniata</taxon>
        <taxon>Vertebrata</taxon>
        <taxon>Euteleostomi</taxon>
        <taxon>Mammalia</taxon>
        <taxon>Eutheria</taxon>
        <taxon>Laurasiatheria</taxon>
        <taxon>Perissodactyla</taxon>
        <taxon>Equidae</taxon>
        <taxon>Equus</taxon>
    </lineage>
</organism>
<feature type="binding site" evidence="13">
    <location>
        <position position="83"/>
    </location>
    <ligand>
        <name>Zn(2+)</name>
        <dbReference type="ChEBI" id="CHEBI:29105"/>
    </ligand>
</feature>
<reference evidence="14" key="2">
    <citation type="submission" date="2025-08" db="UniProtKB">
        <authorList>
            <consortium name="Ensembl"/>
        </authorList>
    </citation>
    <scope>IDENTIFICATION</scope>
</reference>
<evidence type="ECO:0000313" key="14">
    <source>
        <dbReference type="Ensembl" id="ENSEASP00005022323.2"/>
    </source>
</evidence>
<sequence length="274" mass="31200">MDWLMGKSKAKPNGKKPAAEEKKMYLEPEYTKSRITDFEFKELVVLPREIDLNEWLASNTTTFFHHVNLQYSTISEFCTGEACQTMAVCNTQYYWHDERGKKVKCTAPQYVDFVMSSVQKLVTDEDVFPTKYGREFPSSFESLVKKICKYLFHVLAHIYSSHFKETLALELHGHLNTLYVHFILFAREFNLLDPKETAVMDDLTEVSPRPAGVHVCRETVIRVLRVSACAHTCWHARLEVGGDAGRGPAAQRGAPQKPAGIARLTPRHGFLLDG</sequence>
<evidence type="ECO:0000256" key="3">
    <source>
        <dbReference type="ARBA" id="ARBA00005621"/>
    </source>
</evidence>
<keyword evidence="7" id="KW-0539">Nucleus</keyword>
<dbReference type="GO" id="GO:0005730">
    <property type="term" value="C:nucleolus"/>
    <property type="evidence" value="ECO:0007669"/>
    <property type="project" value="Ensembl"/>
</dbReference>
<evidence type="ECO:0000256" key="2">
    <source>
        <dbReference type="ARBA" id="ARBA00004496"/>
    </source>
</evidence>
<dbReference type="GeneTree" id="ENSGT01120000271909"/>
<dbReference type="PANTHER" id="PTHR22599">
    <property type="entry name" value="MPS ONE BINDER KINASE ACTIVATOR-LIKE MOB"/>
    <property type="match status" value="1"/>
</dbReference>
<evidence type="ECO:0000313" key="15">
    <source>
        <dbReference type="Proteomes" id="UP000694387"/>
    </source>
</evidence>
<dbReference type="InterPro" id="IPR036703">
    <property type="entry name" value="MOB_kinase_act_sf"/>
</dbReference>
<evidence type="ECO:0000256" key="4">
    <source>
        <dbReference type="ARBA" id="ARBA00022490"/>
    </source>
</evidence>
<evidence type="ECO:0000256" key="13">
    <source>
        <dbReference type="PIRSR" id="PIRSR605301-1"/>
    </source>
</evidence>
<keyword evidence="6 13" id="KW-0862">Zinc</keyword>
<dbReference type="Gene3D" id="1.20.140.30">
    <property type="entry name" value="MOB kinase activator"/>
    <property type="match status" value="1"/>
</dbReference>
<comment type="subunit">
    <text evidence="9">Binds STK38 and STK38L.</text>
</comment>
<evidence type="ECO:0000256" key="11">
    <source>
        <dbReference type="ARBA" id="ARBA00075754"/>
    </source>
</evidence>
<feature type="binding site" evidence="13">
    <location>
        <position position="157"/>
    </location>
    <ligand>
        <name>Zn(2+)</name>
        <dbReference type="ChEBI" id="CHEBI:29105"/>
    </ligand>
</feature>
<evidence type="ECO:0000256" key="6">
    <source>
        <dbReference type="ARBA" id="ARBA00022833"/>
    </source>
</evidence>